<comment type="pathway">
    <text evidence="1 4">Glycan biosynthesis; trehalose biosynthesis.</text>
</comment>
<dbReference type="UniPathway" id="UPA00299"/>
<dbReference type="AlphaFoldDB" id="A0A7W8AJD4"/>
<dbReference type="InterPro" id="IPR036412">
    <property type="entry name" value="HAD-like_sf"/>
</dbReference>
<evidence type="ECO:0000256" key="2">
    <source>
        <dbReference type="ARBA" id="ARBA00008770"/>
    </source>
</evidence>
<dbReference type="Gene3D" id="3.40.50.1000">
    <property type="entry name" value="HAD superfamily/HAD-like"/>
    <property type="match status" value="1"/>
</dbReference>
<comment type="caution">
    <text evidence="5">The sequence shown here is derived from an EMBL/GenBank/DDBJ whole genome shotgun (WGS) entry which is preliminary data.</text>
</comment>
<dbReference type="InterPro" id="IPR003337">
    <property type="entry name" value="Trehalose_PPase"/>
</dbReference>
<comment type="similarity">
    <text evidence="2 4">Belongs to the trehalose phosphatase family.</text>
</comment>
<comment type="cofactor">
    <cofactor evidence="4">
        <name>Mg(2+)</name>
        <dbReference type="ChEBI" id="CHEBI:18420"/>
    </cofactor>
</comment>
<dbReference type="Proteomes" id="UP000531231">
    <property type="component" value="Unassembled WGS sequence"/>
</dbReference>
<gene>
    <name evidence="5" type="ORF">HNQ68_001999</name>
</gene>
<keyword evidence="4" id="KW-0460">Magnesium</keyword>
<dbReference type="NCBIfam" id="TIGR00685">
    <property type="entry name" value="T6PP"/>
    <property type="match status" value="1"/>
</dbReference>
<dbReference type="RefSeq" id="WP_151159521.1">
    <property type="nucleotide sequence ID" value="NZ_JACHIL010000003.1"/>
</dbReference>
<dbReference type="Gene3D" id="3.30.70.1020">
    <property type="entry name" value="Trehalose-6-phosphate phosphatase related protein, domain 2"/>
    <property type="match status" value="1"/>
</dbReference>
<evidence type="ECO:0000313" key="6">
    <source>
        <dbReference type="Proteomes" id="UP000531231"/>
    </source>
</evidence>
<organism evidence="5 6">
    <name type="scientific">Pseudochrobactrum saccharolyticum</name>
    <dbReference type="NCBI Taxonomy" id="354352"/>
    <lineage>
        <taxon>Bacteria</taxon>
        <taxon>Pseudomonadati</taxon>
        <taxon>Pseudomonadota</taxon>
        <taxon>Alphaproteobacteria</taxon>
        <taxon>Hyphomicrobiales</taxon>
        <taxon>Brucellaceae</taxon>
        <taxon>Pseudochrobactrum</taxon>
    </lineage>
</organism>
<dbReference type="InterPro" id="IPR023214">
    <property type="entry name" value="HAD_sf"/>
</dbReference>
<dbReference type="Pfam" id="PF02358">
    <property type="entry name" value="Trehalose_PPase"/>
    <property type="match status" value="1"/>
</dbReference>
<dbReference type="SUPFAM" id="SSF56784">
    <property type="entry name" value="HAD-like"/>
    <property type="match status" value="1"/>
</dbReference>
<evidence type="ECO:0000256" key="1">
    <source>
        <dbReference type="ARBA" id="ARBA00005199"/>
    </source>
</evidence>
<keyword evidence="3 4" id="KW-0378">Hydrolase</keyword>
<dbReference type="EC" id="3.1.3.12" evidence="4"/>
<keyword evidence="4" id="KW-0479">Metal-binding</keyword>
<dbReference type="GO" id="GO:0005992">
    <property type="term" value="P:trehalose biosynthetic process"/>
    <property type="evidence" value="ECO:0007669"/>
    <property type="project" value="UniProtKB-UniPathway"/>
</dbReference>
<evidence type="ECO:0000256" key="3">
    <source>
        <dbReference type="ARBA" id="ARBA00022801"/>
    </source>
</evidence>
<dbReference type="GO" id="GO:0046872">
    <property type="term" value="F:metal ion binding"/>
    <property type="evidence" value="ECO:0007669"/>
    <property type="project" value="UniProtKB-KW"/>
</dbReference>
<comment type="catalytic activity">
    <reaction evidence="4">
        <text>alpha,alpha-trehalose 6-phosphate + H2O = alpha,alpha-trehalose + phosphate</text>
        <dbReference type="Rhea" id="RHEA:23420"/>
        <dbReference type="ChEBI" id="CHEBI:15377"/>
        <dbReference type="ChEBI" id="CHEBI:16551"/>
        <dbReference type="ChEBI" id="CHEBI:43474"/>
        <dbReference type="ChEBI" id="CHEBI:58429"/>
        <dbReference type="EC" id="3.1.3.12"/>
    </reaction>
</comment>
<reference evidence="5 6" key="1">
    <citation type="submission" date="2020-08" db="EMBL/GenBank/DDBJ databases">
        <title>Genomic Encyclopedia of Type Strains, Phase IV (KMG-IV): sequencing the most valuable type-strain genomes for metagenomic binning, comparative biology and taxonomic classification.</title>
        <authorList>
            <person name="Goeker M."/>
        </authorList>
    </citation>
    <scope>NUCLEOTIDE SEQUENCE [LARGE SCALE GENOMIC DNA]</scope>
    <source>
        <strain evidence="5 6">DSM 25620</strain>
    </source>
</reference>
<sequence length="284" mass="31199">MSTTLTRENIEYNQGLIPELSHLKNDKGSLSKHAFFFDLDGTLLDIAAAPDKIQLPQQLYDILSHLHWHLDGALALITGRPVSFVDTIFPSHSFEIAGLHGAQIRNSDGSIRGLKIDDSFRTAKRYIEDTLTDYPDIKVEDKEVALALHYRSNPRLQKTTTDIINKAASITDENWTVQHGKMVAELRPAGSDKGSALDHFMAKPAFQSRIPIAFGDDLTDEAMFAAAHKYSGASVKIGASLQQSCAMSLISSPSALRNWLTEVIAAQGTLRVPDPAINHPTNKV</sequence>
<evidence type="ECO:0000313" key="5">
    <source>
        <dbReference type="EMBL" id="MBB5091458.1"/>
    </source>
</evidence>
<dbReference type="CDD" id="cd01627">
    <property type="entry name" value="HAD_TPP"/>
    <property type="match status" value="1"/>
</dbReference>
<dbReference type="GO" id="GO:0004805">
    <property type="term" value="F:trehalose-phosphatase activity"/>
    <property type="evidence" value="ECO:0007669"/>
    <property type="project" value="UniProtKB-EC"/>
</dbReference>
<keyword evidence="6" id="KW-1185">Reference proteome</keyword>
<dbReference type="InterPro" id="IPR006379">
    <property type="entry name" value="HAD-SF_hydro_IIB"/>
</dbReference>
<accession>A0A7W8AJD4</accession>
<dbReference type="PANTHER" id="PTHR43768">
    <property type="entry name" value="TREHALOSE 6-PHOSPHATE PHOSPHATASE"/>
    <property type="match status" value="1"/>
</dbReference>
<proteinExistence type="inferred from homology"/>
<comment type="function">
    <text evidence="4">Removes the phosphate from trehalose 6-phosphate to produce free trehalose.</text>
</comment>
<dbReference type="EMBL" id="JACHIL010000003">
    <property type="protein sequence ID" value="MBB5091458.1"/>
    <property type="molecule type" value="Genomic_DNA"/>
</dbReference>
<dbReference type="InterPro" id="IPR044651">
    <property type="entry name" value="OTSB-like"/>
</dbReference>
<dbReference type="NCBIfam" id="TIGR01484">
    <property type="entry name" value="HAD-SF-IIB"/>
    <property type="match status" value="1"/>
</dbReference>
<name>A0A7W8AJD4_9HYPH</name>
<protein>
    <recommendedName>
        <fullName evidence="4">Trehalose 6-phosphate phosphatase</fullName>
        <ecNumber evidence="4">3.1.3.12</ecNumber>
    </recommendedName>
</protein>
<evidence type="ECO:0000256" key="4">
    <source>
        <dbReference type="RuleBase" id="RU361117"/>
    </source>
</evidence>
<dbReference type="PANTHER" id="PTHR43768:SF3">
    <property type="entry name" value="TREHALOSE 6-PHOSPHATE PHOSPHATASE"/>
    <property type="match status" value="1"/>
</dbReference>